<dbReference type="Gene3D" id="3.90.180.10">
    <property type="entry name" value="Medium-chain alcohol dehydrogenases, catalytic domain"/>
    <property type="match status" value="1"/>
</dbReference>
<dbReference type="InterPro" id="IPR001763">
    <property type="entry name" value="Rhodanese-like_dom"/>
</dbReference>
<dbReference type="InterPro" id="IPR045851">
    <property type="entry name" value="AMP-bd_C_sf"/>
</dbReference>
<sequence>MPAVLEDAGARHKKENVISAAQLMHLLQHPPAEHAVKVIDASWYTPDDNDKQGADGSTALQDYIRERIPGAIFFDHDQVADFNSPLPQATPTADRFAVCMGALGISRDDHVVVYEGCGGFESAPRAWFLFKLFGHANVKVLEGGLPAWIEEGGQLEKGSPGSHPSSTTYIGAAEVPGMQIDVSQVVENLRLQRVQVVDCRQPVYYLGEKKEALYNVVNSSTVQYYDHREGHIPGAKNVPFDGLIQQMRKNVSSGNLAGMSSRSSFGGSTISNRRASRVVLPAVSMDDVFRRAQIDLRQSMALVCATGRTSAAMLLLLLNVGADAMLVKDGMAAWSTARGKSLPMSSPRKRSVRSMDVAEESDDERNDTPTGGEPSEVDRPKRVIMWAVTRSRSTAFERAVSMRRDAVAMHELLTEPYLRQYRPENYKKLQIGQEQQRIATSAVTYQAIQEVMLADYSLQGRAFFFSKELACYYHPEEISDEWLLEFKHIILIREPKASLESFYRVSQNKAPGTYFDSQEAGFRECFEIYSRVTAAGGDVMVMDSDAELMANPEAALSRFCAFAGVEFDPGMLSWTPQELPDWTKFRGWHDDVSATSGFVPIPHPPSELPPEVAQEAEICDPYYYAVKWQTSLAREQWPLLAETAGADVSILCICSDKDLLIKLLAAKLAKGGLASFVLDPMELESAQQQFGFIFDGPLVIACAAEMAPQVAKELQPSRLRGEVCILRLIAVAEDLASEADPHLAHLGLPVTVVLRSDILCKYDSGSTNSDASLHYLKSIHSVIEQDLVSARAETQAALDIYIKETGLRSEPVQSWRSMFRASLKENPSAPAVIDEDVTFTLRDVHERASIIAQVLRERGAAKGTVCIYMERSGACCLAAVGALMVHTTFVDLAAWNKPNDLVRIIGVVKPNLVLTTKALAPNLEIARKEVHLPDIVVVEDLPEPNSTTQLESLEDTPEDDPERTAFSVLTSGSTSVSKVVLCPQAALTDALPYFRASLHDGDRVGVFWIYYYFICPILMKCTTVIIPDKAFLDPKLLLDCIKRQRLAAIYVTPSILDLCVKNSTTEEFSDAFSQMRVIWLTGEKLRDATREAVLERVPHVKVLNVYSTNESGDLAIAHAGGGVTQLLPYIQPKVINSQGNIVPRGSVGALHVLAVACFNGYLTTGGKVVRERHEFYNTGDLVRWLGDGKLTFVARQSGAHIKVRGYKVFPYLIEGVLSSHPSIGYAWVAGIGSTDENTQLEAALFVKPDAPPIQDEIGLREWLQKRLPHYMIPLRFHRLAEPPINMTGKAKSNPAAKFAELPPLCAAKEEIEPLTPALEQMATIWRKTLQLPLPGLQAKSNFFDFGGSLQFVKLAATIKEELNVTIPLAALLKQPTLAGVSETLAAENESTAEAEFDAQKEADKFPLKEGRPPVQTAFEVLAAARGKSTKSVLVTGSTGWLGAFVVKRLAKDSHVNQVYCVIRAKDSAAAKARLLATLKKRDLLRGDTSWLDRVVCYPGDVSETELGLLPSDLLLLIGQTDVVVHCGAEVNMIKPYSVLARSNVGGTANVLDFAVRASAPHIFTSTILPMEGEQITGYRRSKEVSEVLCLRAKESHAVPTAVLQLGDIGISSEPGAAVPDDDFLVILLRACMHLNLFPDADWAVSVISVDQCCDKIARLALQNPESAFTAIPEEVKGRLIAWKELFLWVGDELGLRMVSHAGWENAIRASAADGDPEMQRMLMLLPAISDESHAEAQRMHAGEGLDVEFAVDREWGLNLARSLNKERKQLAMEADAKASDKKDATALEKTTSWVALTSSEQLVPLQTILAPLGEHQVDIRVTHTGLTAADLNMIDGRFGAAETRFPHVAGGQLVGTVVRTGSAVNKIKPGDRVGLGWLKGACLECRHCYAGKEHLCSAAVFTCSGGQRGGLSERYHADARFVHAIPEKMRSAEAAPLLACGLTAFVALQLAQPGDAVGVIGIGAVGHLALQIAAKRGCVVTAISSSAKEMSSKELGADHFLKLADVRSSEAGSLDFILVASTNHVDPSVISHLLAPEGTVCFVMGGAASAAKLDLHDMALRGQRVTTAASGGRRDMQAFIQFVKAHGIKPRVETTSINGVNGAIAKMRANEARFCVVIEW</sequence>
<dbReference type="InterPro" id="IPR013154">
    <property type="entry name" value="ADH-like_N"/>
</dbReference>
<dbReference type="SUPFAM" id="SSF52821">
    <property type="entry name" value="Rhodanese/Cell cycle control phosphatase"/>
    <property type="match status" value="2"/>
</dbReference>
<dbReference type="InterPro" id="IPR027417">
    <property type="entry name" value="P-loop_NTPase"/>
</dbReference>
<dbReference type="Gene3D" id="1.10.1200.10">
    <property type="entry name" value="ACP-like"/>
    <property type="match status" value="1"/>
</dbReference>
<keyword evidence="7" id="KW-1185">Reference proteome</keyword>
<dbReference type="InterPro" id="IPR013120">
    <property type="entry name" value="FAR_NAD-bd"/>
</dbReference>
<dbReference type="SUPFAM" id="SSF56801">
    <property type="entry name" value="Acetyl-CoA synthetase-like"/>
    <property type="match status" value="1"/>
</dbReference>
<keyword evidence="2" id="KW-0597">Phosphoprotein</keyword>
<feature type="region of interest" description="Disordered" evidence="3">
    <location>
        <begin position="337"/>
        <end position="379"/>
    </location>
</feature>
<dbReference type="Gene3D" id="3.40.250.10">
    <property type="entry name" value="Rhodanese-like domain"/>
    <property type="match status" value="2"/>
</dbReference>
<dbReference type="Proteomes" id="UP001515480">
    <property type="component" value="Unassembled WGS sequence"/>
</dbReference>
<dbReference type="InterPro" id="IPR036291">
    <property type="entry name" value="NAD(P)-bd_dom_sf"/>
</dbReference>
<dbReference type="Gene3D" id="3.40.50.12780">
    <property type="entry name" value="N-terminal domain of ligase-like"/>
    <property type="match status" value="1"/>
</dbReference>
<dbReference type="InterPro" id="IPR011032">
    <property type="entry name" value="GroES-like_sf"/>
</dbReference>
<dbReference type="Gene3D" id="3.40.50.720">
    <property type="entry name" value="NAD(P)-binding Rossmann-like Domain"/>
    <property type="match status" value="2"/>
</dbReference>
<dbReference type="Gene3D" id="3.40.50.300">
    <property type="entry name" value="P-loop containing nucleotide triphosphate hydrolases"/>
    <property type="match status" value="1"/>
</dbReference>
<dbReference type="Pfam" id="PF19798">
    <property type="entry name" value="Sulfotransfer_5"/>
    <property type="match status" value="1"/>
</dbReference>
<feature type="domain" description="Carrier" evidence="4">
    <location>
        <begin position="1312"/>
        <end position="1388"/>
    </location>
</feature>
<evidence type="ECO:0000313" key="6">
    <source>
        <dbReference type="EMBL" id="KAL1530183.1"/>
    </source>
</evidence>
<dbReference type="InterPro" id="IPR020843">
    <property type="entry name" value="ER"/>
</dbReference>
<dbReference type="Pfam" id="PF00581">
    <property type="entry name" value="Rhodanese"/>
    <property type="match status" value="2"/>
</dbReference>
<dbReference type="Pfam" id="PF08240">
    <property type="entry name" value="ADH_N"/>
    <property type="match status" value="1"/>
</dbReference>
<dbReference type="InterPro" id="IPR042099">
    <property type="entry name" value="ANL_N_sf"/>
</dbReference>
<dbReference type="PANTHER" id="PTHR44845:SF6">
    <property type="entry name" value="BETA-ALANINE-ACTIVATING ENZYME"/>
    <property type="match status" value="1"/>
</dbReference>
<dbReference type="InterPro" id="IPR013149">
    <property type="entry name" value="ADH-like_C"/>
</dbReference>
<dbReference type="Pfam" id="PF00501">
    <property type="entry name" value="AMP-binding"/>
    <property type="match status" value="1"/>
</dbReference>
<dbReference type="EMBL" id="JBGBPQ010000001">
    <property type="protein sequence ID" value="KAL1530183.1"/>
    <property type="molecule type" value="Genomic_DNA"/>
</dbReference>
<reference evidence="6 7" key="1">
    <citation type="journal article" date="2024" name="Science">
        <title>Giant polyketide synthase enzymes in the biosynthesis of giant marine polyether toxins.</title>
        <authorList>
            <person name="Fallon T.R."/>
            <person name="Shende V.V."/>
            <person name="Wierzbicki I.H."/>
            <person name="Pendleton A.L."/>
            <person name="Watervoot N.F."/>
            <person name="Auber R.P."/>
            <person name="Gonzalez D.J."/>
            <person name="Wisecaver J.H."/>
            <person name="Moore B.S."/>
        </authorList>
    </citation>
    <scope>NUCLEOTIDE SEQUENCE [LARGE SCALE GENOMIC DNA]</scope>
    <source>
        <strain evidence="6 7">12B1</strain>
    </source>
</reference>
<dbReference type="GO" id="GO:0016491">
    <property type="term" value="F:oxidoreductase activity"/>
    <property type="evidence" value="ECO:0007669"/>
    <property type="project" value="InterPro"/>
</dbReference>
<evidence type="ECO:0000256" key="2">
    <source>
        <dbReference type="ARBA" id="ARBA00022553"/>
    </source>
</evidence>
<protein>
    <submittedName>
        <fullName evidence="6">Uncharacterized protein</fullName>
    </submittedName>
</protein>
<feature type="domain" description="Rhodanese" evidence="5">
    <location>
        <begin position="225"/>
        <end position="343"/>
    </location>
</feature>
<dbReference type="PANTHER" id="PTHR44845">
    <property type="entry name" value="CARRIER DOMAIN-CONTAINING PROTEIN"/>
    <property type="match status" value="1"/>
</dbReference>
<evidence type="ECO:0000259" key="4">
    <source>
        <dbReference type="PROSITE" id="PS50075"/>
    </source>
</evidence>
<dbReference type="Pfam" id="PF00107">
    <property type="entry name" value="ADH_zinc_N"/>
    <property type="match status" value="1"/>
</dbReference>
<comment type="caution">
    <text evidence="6">The sequence shown here is derived from an EMBL/GenBank/DDBJ whole genome shotgun (WGS) entry which is preliminary data.</text>
</comment>
<dbReference type="PROSITE" id="PS50206">
    <property type="entry name" value="RHODANESE_3"/>
    <property type="match status" value="2"/>
</dbReference>
<dbReference type="Gene3D" id="3.30.300.30">
    <property type="match status" value="1"/>
</dbReference>
<proteinExistence type="predicted"/>
<dbReference type="SUPFAM" id="SSF52540">
    <property type="entry name" value="P-loop containing nucleoside triphosphate hydrolases"/>
    <property type="match status" value="1"/>
</dbReference>
<evidence type="ECO:0000259" key="5">
    <source>
        <dbReference type="PROSITE" id="PS50206"/>
    </source>
</evidence>
<dbReference type="SMART" id="SM00450">
    <property type="entry name" value="RHOD"/>
    <property type="match status" value="2"/>
</dbReference>
<dbReference type="Pfam" id="PF07993">
    <property type="entry name" value="NAD_binding_4"/>
    <property type="match status" value="2"/>
</dbReference>
<dbReference type="SUPFAM" id="SSF51735">
    <property type="entry name" value="NAD(P)-binding Rossmann-fold domains"/>
    <property type="match status" value="2"/>
</dbReference>
<gene>
    <name evidence="6" type="ORF">AB1Y20_001099</name>
</gene>
<dbReference type="SUPFAM" id="SSF50129">
    <property type="entry name" value="GroES-like"/>
    <property type="match status" value="1"/>
</dbReference>
<dbReference type="InterPro" id="IPR000873">
    <property type="entry name" value="AMP-dep_synth/lig_dom"/>
</dbReference>
<accession>A0AB34KAA6</accession>
<evidence type="ECO:0000313" key="7">
    <source>
        <dbReference type="Proteomes" id="UP001515480"/>
    </source>
</evidence>
<dbReference type="SMART" id="SM00829">
    <property type="entry name" value="PKS_ER"/>
    <property type="match status" value="1"/>
</dbReference>
<dbReference type="InterPro" id="IPR036873">
    <property type="entry name" value="Rhodanese-like_dom_sf"/>
</dbReference>
<dbReference type="SUPFAM" id="SSF47336">
    <property type="entry name" value="ACP-like"/>
    <property type="match status" value="1"/>
</dbReference>
<evidence type="ECO:0000256" key="1">
    <source>
        <dbReference type="ARBA" id="ARBA00022450"/>
    </source>
</evidence>
<dbReference type="PROSITE" id="PS50075">
    <property type="entry name" value="CARRIER"/>
    <property type="match status" value="1"/>
</dbReference>
<dbReference type="InterPro" id="IPR009081">
    <property type="entry name" value="PP-bd_ACP"/>
</dbReference>
<name>A0AB34KAA6_PRYPA</name>
<dbReference type="Pfam" id="PF00550">
    <property type="entry name" value="PP-binding"/>
    <property type="match status" value="1"/>
</dbReference>
<organism evidence="6 7">
    <name type="scientific">Prymnesium parvum</name>
    <name type="common">Toxic golden alga</name>
    <dbReference type="NCBI Taxonomy" id="97485"/>
    <lineage>
        <taxon>Eukaryota</taxon>
        <taxon>Haptista</taxon>
        <taxon>Haptophyta</taxon>
        <taxon>Prymnesiophyceae</taxon>
        <taxon>Prymnesiales</taxon>
        <taxon>Prymnesiaceae</taxon>
        <taxon>Prymnesium</taxon>
    </lineage>
</organism>
<feature type="domain" description="Rhodanese" evidence="5">
    <location>
        <begin position="32"/>
        <end position="157"/>
    </location>
</feature>
<keyword evidence="1" id="KW-0596">Phosphopantetheine</keyword>
<evidence type="ECO:0000256" key="3">
    <source>
        <dbReference type="SAM" id="MobiDB-lite"/>
    </source>
</evidence>
<dbReference type="InterPro" id="IPR036736">
    <property type="entry name" value="ACP-like_sf"/>
</dbReference>
<dbReference type="CDD" id="cd01448">
    <property type="entry name" value="TST_Repeat_1"/>
    <property type="match status" value="1"/>
</dbReference>